<dbReference type="Pfam" id="PF07238">
    <property type="entry name" value="PilZ"/>
    <property type="match status" value="1"/>
</dbReference>
<feature type="domain" description="PilZ" evidence="1">
    <location>
        <begin position="103"/>
        <end position="174"/>
    </location>
</feature>
<dbReference type="InterPro" id="IPR009875">
    <property type="entry name" value="PilZ_domain"/>
</dbReference>
<accession>A0ABY6N7E6</accession>
<dbReference type="Proteomes" id="UP001163739">
    <property type="component" value="Chromosome"/>
</dbReference>
<evidence type="ECO:0000313" key="3">
    <source>
        <dbReference type="Proteomes" id="UP001163739"/>
    </source>
</evidence>
<dbReference type="RefSeq" id="WP_265049418.1">
    <property type="nucleotide sequence ID" value="NZ_CP100390.1"/>
</dbReference>
<sequence>MSNQAAIERRQFYRVSDRALVDIRVLNHIDDDAESQFDLTPTFSVLREFHQLDVESNHLLRQITDKDKSLGSYLKSLNAKLDALARGVALNNRSIDESKLSDINLSEGGISISVDQAIATNSAVAIQFLLIPSFTSLILKGRVINVENKQDELTVHIQFYALDSFNQQLIARHIIRKQSRDRKVTLIK</sequence>
<dbReference type="EMBL" id="CP100390">
    <property type="protein sequence ID" value="UZE97945.1"/>
    <property type="molecule type" value="Genomic_DNA"/>
</dbReference>
<keyword evidence="3" id="KW-1185">Reference proteome</keyword>
<gene>
    <name evidence="2" type="ORF">NKI27_09495</name>
</gene>
<evidence type="ECO:0000313" key="2">
    <source>
        <dbReference type="EMBL" id="UZE97945.1"/>
    </source>
</evidence>
<name>A0ABY6N7E6_9ALTE</name>
<protein>
    <submittedName>
        <fullName evidence="2">PilZ domain-containing protein</fullName>
    </submittedName>
</protein>
<proteinExistence type="predicted"/>
<evidence type="ECO:0000259" key="1">
    <source>
        <dbReference type="Pfam" id="PF07238"/>
    </source>
</evidence>
<reference evidence="2" key="1">
    <citation type="submission" date="2022-06" db="EMBL/GenBank/DDBJ databases">
        <title>Alkalimarinus sp. nov., isolated from gut of a Alitta virens.</title>
        <authorList>
            <person name="Yang A.I."/>
            <person name="Shin N.-R."/>
        </authorList>
    </citation>
    <scope>NUCLEOTIDE SEQUENCE</scope>
    <source>
        <strain evidence="2">A2M4</strain>
    </source>
</reference>
<organism evidence="2 3">
    <name type="scientific">Alkalimarinus alittae</name>
    <dbReference type="NCBI Taxonomy" id="2961619"/>
    <lineage>
        <taxon>Bacteria</taxon>
        <taxon>Pseudomonadati</taxon>
        <taxon>Pseudomonadota</taxon>
        <taxon>Gammaproteobacteria</taxon>
        <taxon>Alteromonadales</taxon>
        <taxon>Alteromonadaceae</taxon>
        <taxon>Alkalimarinus</taxon>
    </lineage>
</organism>